<keyword evidence="4 9" id="KW-0349">Heme</keyword>
<protein>
    <recommendedName>
        <fullName evidence="12">Cytochrome P450</fullName>
    </recommendedName>
</protein>
<name>A0ABR1K9V4_9AGAR</name>
<evidence type="ECO:0000313" key="11">
    <source>
        <dbReference type="Proteomes" id="UP001498398"/>
    </source>
</evidence>
<evidence type="ECO:0000256" key="9">
    <source>
        <dbReference type="RuleBase" id="RU000461"/>
    </source>
</evidence>
<evidence type="ECO:0008006" key="12">
    <source>
        <dbReference type="Google" id="ProtNLM"/>
    </source>
</evidence>
<evidence type="ECO:0000256" key="4">
    <source>
        <dbReference type="ARBA" id="ARBA00022617"/>
    </source>
</evidence>
<keyword evidence="6 9" id="KW-0560">Oxidoreductase</keyword>
<evidence type="ECO:0000313" key="10">
    <source>
        <dbReference type="EMBL" id="KAK7472246.1"/>
    </source>
</evidence>
<keyword evidence="7 9" id="KW-0408">Iron</keyword>
<comment type="pathway">
    <text evidence="2">Secondary metabolite biosynthesis.</text>
</comment>
<accession>A0ABR1K9V4</accession>
<keyword evidence="8 9" id="KW-0503">Monooxygenase</keyword>
<dbReference type="SUPFAM" id="SSF48264">
    <property type="entry name" value="Cytochrome P450"/>
    <property type="match status" value="1"/>
</dbReference>
<evidence type="ECO:0000256" key="3">
    <source>
        <dbReference type="ARBA" id="ARBA00010617"/>
    </source>
</evidence>
<dbReference type="InterPro" id="IPR017972">
    <property type="entry name" value="Cyt_P450_CS"/>
</dbReference>
<dbReference type="EMBL" id="JBANRG010000001">
    <property type="protein sequence ID" value="KAK7472246.1"/>
    <property type="molecule type" value="Genomic_DNA"/>
</dbReference>
<dbReference type="PROSITE" id="PS00086">
    <property type="entry name" value="CYTOCHROME_P450"/>
    <property type="match status" value="1"/>
</dbReference>
<dbReference type="PANTHER" id="PTHR46300:SF7">
    <property type="entry name" value="P450, PUTATIVE (EUROFUNG)-RELATED"/>
    <property type="match status" value="1"/>
</dbReference>
<dbReference type="Gene3D" id="1.10.630.10">
    <property type="entry name" value="Cytochrome P450"/>
    <property type="match status" value="1"/>
</dbReference>
<evidence type="ECO:0000256" key="1">
    <source>
        <dbReference type="ARBA" id="ARBA00001971"/>
    </source>
</evidence>
<dbReference type="PANTHER" id="PTHR46300">
    <property type="entry name" value="P450, PUTATIVE (EUROFUNG)-RELATED-RELATED"/>
    <property type="match status" value="1"/>
</dbReference>
<reference evidence="10 11" key="1">
    <citation type="submission" date="2024-01" db="EMBL/GenBank/DDBJ databases">
        <title>A draft genome for the cacao thread blight pathogen Marasmiellus scandens.</title>
        <authorList>
            <person name="Baruah I.K."/>
            <person name="Leung J."/>
            <person name="Bukari Y."/>
            <person name="Amoako-Attah I."/>
            <person name="Meinhardt L.W."/>
            <person name="Bailey B.A."/>
            <person name="Cohen S.P."/>
        </authorList>
    </citation>
    <scope>NUCLEOTIDE SEQUENCE [LARGE SCALE GENOMIC DNA]</scope>
    <source>
        <strain evidence="10 11">GH-19</strain>
    </source>
</reference>
<dbReference type="InterPro" id="IPR050364">
    <property type="entry name" value="Cytochrome_P450_fung"/>
</dbReference>
<evidence type="ECO:0000256" key="7">
    <source>
        <dbReference type="ARBA" id="ARBA00023004"/>
    </source>
</evidence>
<dbReference type="Pfam" id="PF00067">
    <property type="entry name" value="p450"/>
    <property type="match status" value="1"/>
</dbReference>
<evidence type="ECO:0000256" key="6">
    <source>
        <dbReference type="ARBA" id="ARBA00023002"/>
    </source>
</evidence>
<comment type="caution">
    <text evidence="10">The sequence shown here is derived from an EMBL/GenBank/DDBJ whole genome shotgun (WGS) entry which is preliminary data.</text>
</comment>
<comment type="cofactor">
    <cofactor evidence="1">
        <name>heme</name>
        <dbReference type="ChEBI" id="CHEBI:30413"/>
    </cofactor>
</comment>
<dbReference type="Proteomes" id="UP001498398">
    <property type="component" value="Unassembled WGS sequence"/>
</dbReference>
<comment type="similarity">
    <text evidence="3 9">Belongs to the cytochrome P450 family.</text>
</comment>
<organism evidence="10 11">
    <name type="scientific">Marasmiellus scandens</name>
    <dbReference type="NCBI Taxonomy" id="2682957"/>
    <lineage>
        <taxon>Eukaryota</taxon>
        <taxon>Fungi</taxon>
        <taxon>Dikarya</taxon>
        <taxon>Basidiomycota</taxon>
        <taxon>Agaricomycotina</taxon>
        <taxon>Agaricomycetes</taxon>
        <taxon>Agaricomycetidae</taxon>
        <taxon>Agaricales</taxon>
        <taxon>Marasmiineae</taxon>
        <taxon>Omphalotaceae</taxon>
        <taxon>Marasmiellus</taxon>
    </lineage>
</organism>
<keyword evidence="5 9" id="KW-0479">Metal-binding</keyword>
<evidence type="ECO:0000256" key="2">
    <source>
        <dbReference type="ARBA" id="ARBA00005179"/>
    </source>
</evidence>
<dbReference type="CDD" id="cd11065">
    <property type="entry name" value="CYP64-like"/>
    <property type="match status" value="1"/>
</dbReference>
<dbReference type="InterPro" id="IPR036396">
    <property type="entry name" value="Cyt_P450_sf"/>
</dbReference>
<dbReference type="InterPro" id="IPR002401">
    <property type="entry name" value="Cyt_P450_E_grp-I"/>
</dbReference>
<sequence length="508" mass="57764">MDLNLPNTFLAIVCTFIVYHLFTDRSRSRFPLPPGPKRLPLIGNLQDLNKIDKPLWLAYADWAKTFGDVFYLEVFGQPMVVLNSAKAVEDILEKRSANYSDRPPGYMINELMGWAWDFAHMRYSDWWSRLHRKTFHQYFQPRQVPDFYPIQRESASSFLKKLVESPDDFLEHVRYHAGSIILKVVYGYNMKYKNDRYVILADKAVRGLSEALAHGSFLVDFLPILSYVPSWFPGASFKRKAKIWAEATNETKEGPWLDLKKSYDAGNAVSCFAVDNLEKFKNSQQMEEVIKNCAGVAFLASVISSAILALLLYPEVQAKAQKEIDAVVGKSRLPDFEDRDKMPYVEAILTESLRWNPVLPLSVPHRSMNDDIYDGHFIPGGTTVVGNTWNIMHDPEMYPDPFTFNPDRYLQKESENAPLDPGLFAFGFGRRICPGRYLALNSAWIAIASLLATFNLTKAVDEQGKEIEPVIDYSEGIVCHPAPYKCCFTPRSAEALALMKAGYEARSA</sequence>
<gene>
    <name evidence="10" type="ORF">VKT23_000367</name>
</gene>
<proteinExistence type="inferred from homology"/>
<dbReference type="PRINTS" id="PR00463">
    <property type="entry name" value="EP450I"/>
</dbReference>
<evidence type="ECO:0000256" key="8">
    <source>
        <dbReference type="ARBA" id="ARBA00023033"/>
    </source>
</evidence>
<dbReference type="InterPro" id="IPR001128">
    <property type="entry name" value="Cyt_P450"/>
</dbReference>
<keyword evidence="11" id="KW-1185">Reference proteome</keyword>
<evidence type="ECO:0000256" key="5">
    <source>
        <dbReference type="ARBA" id="ARBA00022723"/>
    </source>
</evidence>